<proteinExistence type="predicted"/>
<dbReference type="InterPro" id="IPR035984">
    <property type="entry name" value="Acyl-CoA-binding_sf"/>
</dbReference>
<organism evidence="2 3">
    <name type="scientific">Penicillium arizonense</name>
    <dbReference type="NCBI Taxonomy" id="1835702"/>
    <lineage>
        <taxon>Eukaryota</taxon>
        <taxon>Fungi</taxon>
        <taxon>Dikarya</taxon>
        <taxon>Ascomycota</taxon>
        <taxon>Pezizomycotina</taxon>
        <taxon>Eurotiomycetes</taxon>
        <taxon>Eurotiomycetidae</taxon>
        <taxon>Eurotiales</taxon>
        <taxon>Aspergillaceae</taxon>
        <taxon>Penicillium</taxon>
    </lineage>
</organism>
<gene>
    <name evidence="2" type="ORF">PENARI_c007G07376</name>
</gene>
<keyword evidence="3" id="KW-1185">Reference proteome</keyword>
<reference evidence="2 3" key="1">
    <citation type="journal article" date="2016" name="Sci. Rep.">
        <title>Penicillium arizonense, a new, genome sequenced fungal species, reveals a high chemical diversity in secreted metabolites.</title>
        <authorList>
            <person name="Grijseels S."/>
            <person name="Nielsen J.C."/>
            <person name="Randelovic M."/>
            <person name="Nielsen J."/>
            <person name="Nielsen K.F."/>
            <person name="Workman M."/>
            <person name="Frisvad J.C."/>
        </authorList>
    </citation>
    <scope>NUCLEOTIDE SEQUENCE [LARGE SCALE GENOMIC DNA]</scope>
    <source>
        <strain evidence="2 3">CBS 141311</strain>
    </source>
</reference>
<dbReference type="Proteomes" id="UP000177622">
    <property type="component" value="Unassembled WGS sequence"/>
</dbReference>
<dbReference type="Pfam" id="PF00887">
    <property type="entry name" value="ACBP"/>
    <property type="match status" value="1"/>
</dbReference>
<comment type="caution">
    <text evidence="2">The sequence shown here is derived from an EMBL/GenBank/DDBJ whole genome shotgun (WGS) entry which is preliminary data.</text>
</comment>
<dbReference type="STRING" id="1835702.A0A1F5LK36"/>
<protein>
    <recommendedName>
        <fullName evidence="1">ACB domain-containing protein</fullName>
    </recommendedName>
</protein>
<dbReference type="InterPro" id="IPR000582">
    <property type="entry name" value="Acyl-CoA-binding_protein"/>
</dbReference>
<dbReference type="InterPro" id="IPR014352">
    <property type="entry name" value="FERM/acyl-CoA-bd_prot_sf"/>
</dbReference>
<dbReference type="SUPFAM" id="SSF47027">
    <property type="entry name" value="Acyl-CoA binding protein"/>
    <property type="match status" value="1"/>
</dbReference>
<name>A0A1F5LK36_PENAI</name>
<dbReference type="RefSeq" id="XP_022489011.1">
    <property type="nucleotide sequence ID" value="XM_022631026.1"/>
</dbReference>
<evidence type="ECO:0000313" key="3">
    <source>
        <dbReference type="Proteomes" id="UP000177622"/>
    </source>
</evidence>
<dbReference type="EMBL" id="LXJU01000007">
    <property type="protein sequence ID" value="OGE53573.1"/>
    <property type="molecule type" value="Genomic_DNA"/>
</dbReference>
<dbReference type="GO" id="GO:0000062">
    <property type="term" value="F:fatty-acyl-CoA binding"/>
    <property type="evidence" value="ECO:0007669"/>
    <property type="project" value="InterPro"/>
</dbReference>
<evidence type="ECO:0000259" key="1">
    <source>
        <dbReference type="PROSITE" id="PS51228"/>
    </source>
</evidence>
<accession>A0A1F5LK36</accession>
<dbReference type="Gene3D" id="1.20.80.10">
    <property type="match status" value="1"/>
</dbReference>
<dbReference type="OrthoDB" id="346910at2759"/>
<evidence type="ECO:0000313" key="2">
    <source>
        <dbReference type="EMBL" id="OGE53573.1"/>
    </source>
</evidence>
<feature type="domain" description="ACB" evidence="1">
    <location>
        <begin position="61"/>
        <end position="144"/>
    </location>
</feature>
<sequence>MSDIAPFIAVLESAQKKESKITEDVQQAAEGIDIDALKAAYEKVAEQGEFESVDAAEKDVLNKAFEFAAKAVMLLKTSPGLLEKKDLYIYFKVSKGEAMEKPGMMDFQKKQLFGAWEKVKDYNPSKANQLYIAHVNNLIAKYGTRE</sequence>
<dbReference type="PROSITE" id="PS51228">
    <property type="entry name" value="ACB_2"/>
    <property type="match status" value="1"/>
</dbReference>
<dbReference type="AlphaFoldDB" id="A0A1F5LK36"/>
<dbReference type="GeneID" id="34575760"/>